<dbReference type="InterPro" id="IPR014347">
    <property type="entry name" value="Tautomerase/MIF_sf"/>
</dbReference>
<dbReference type="EMBL" id="JAEEGA010000018">
    <property type="protein sequence ID" value="MBP1043734.1"/>
    <property type="molecule type" value="Genomic_DNA"/>
</dbReference>
<dbReference type="SUPFAM" id="SSF55331">
    <property type="entry name" value="Tautomerase/MIF"/>
    <property type="match status" value="1"/>
</dbReference>
<proteinExistence type="inferred from homology"/>
<evidence type="ECO:0000256" key="1">
    <source>
        <dbReference type="ARBA" id="ARBA00006723"/>
    </source>
</evidence>
<dbReference type="PANTHER" id="PTHR35530">
    <property type="entry name" value="TAUTOMERASE-RELATED"/>
    <property type="match status" value="1"/>
</dbReference>
<reference evidence="6" key="1">
    <citation type="submission" date="2020-12" db="EMBL/GenBank/DDBJ databases">
        <title>Vagococcus allomyrinae sp. nov. and Enterococcus lavae sp. nov., isolated from the larvae of Allomyrina dichotoma.</title>
        <authorList>
            <person name="Lee S.D."/>
        </authorList>
    </citation>
    <scope>NUCLEOTIDE SEQUENCE</scope>
    <source>
        <strain evidence="6">BWB3-3</strain>
    </source>
</reference>
<dbReference type="GO" id="GO:0016853">
    <property type="term" value="F:isomerase activity"/>
    <property type="evidence" value="ECO:0007669"/>
    <property type="project" value="UniProtKB-UniRule"/>
</dbReference>
<organism evidence="6 7">
    <name type="scientific">Vagococcus allomyrinae</name>
    <dbReference type="NCBI Taxonomy" id="2794353"/>
    <lineage>
        <taxon>Bacteria</taxon>
        <taxon>Bacillati</taxon>
        <taxon>Bacillota</taxon>
        <taxon>Bacilli</taxon>
        <taxon>Lactobacillales</taxon>
        <taxon>Enterococcaceae</taxon>
        <taxon>Vagococcus</taxon>
    </lineage>
</organism>
<evidence type="ECO:0000256" key="3">
    <source>
        <dbReference type="PIRSR" id="PIRSR618191-1"/>
    </source>
</evidence>
<evidence type="ECO:0000259" key="5">
    <source>
        <dbReference type="Pfam" id="PF01361"/>
    </source>
</evidence>
<dbReference type="PANTHER" id="PTHR35530:SF1">
    <property type="entry name" value="2-HYDROXYMUCONATE TAUTOMERASE"/>
    <property type="match status" value="1"/>
</dbReference>
<feature type="domain" description="4-oxalocrotonate tautomerase-like" evidence="5">
    <location>
        <begin position="2"/>
        <end position="57"/>
    </location>
</feature>
<name>A0A940PF54_9ENTE</name>
<dbReference type="Pfam" id="PF01361">
    <property type="entry name" value="Tautomerase"/>
    <property type="match status" value="1"/>
</dbReference>
<keyword evidence="2 4" id="KW-0413">Isomerase</keyword>
<dbReference type="EC" id="5.3.2.-" evidence="4"/>
<sequence length="59" mass="6469">MPIINIQMLAGRTPEQKENLIKEVTEAVVRTTGAKKEAVSIVISDMNKEDYGHGGEVTK</sequence>
<evidence type="ECO:0000256" key="4">
    <source>
        <dbReference type="RuleBase" id="RU362032"/>
    </source>
</evidence>
<comment type="similarity">
    <text evidence="1 4">Belongs to the 4-oxalocrotonate tautomerase family.</text>
</comment>
<gene>
    <name evidence="6" type="ORF">I6N95_22145</name>
</gene>
<dbReference type="InterPro" id="IPR004370">
    <property type="entry name" value="4-OT-like_dom"/>
</dbReference>
<accession>A0A940PF54</accession>
<dbReference type="Proteomes" id="UP000674938">
    <property type="component" value="Unassembled WGS sequence"/>
</dbReference>
<dbReference type="NCBIfam" id="TIGR00013">
    <property type="entry name" value="taut"/>
    <property type="match status" value="1"/>
</dbReference>
<protein>
    <recommendedName>
        <fullName evidence="4">Tautomerase</fullName>
        <ecNumber evidence="4">5.3.2.-</ecNumber>
    </recommendedName>
</protein>
<dbReference type="Gene3D" id="3.30.429.10">
    <property type="entry name" value="Macrophage Migration Inhibitory Factor"/>
    <property type="match status" value="1"/>
</dbReference>
<keyword evidence="7" id="KW-1185">Reference proteome</keyword>
<dbReference type="InterPro" id="IPR018191">
    <property type="entry name" value="4-OT"/>
</dbReference>
<dbReference type="AlphaFoldDB" id="A0A940PF54"/>
<evidence type="ECO:0000313" key="7">
    <source>
        <dbReference type="Proteomes" id="UP000674938"/>
    </source>
</evidence>
<feature type="active site" description="Proton acceptor; via imino nitrogen" evidence="3">
    <location>
        <position position="2"/>
    </location>
</feature>
<comment type="caution">
    <text evidence="6">The sequence shown here is derived from an EMBL/GenBank/DDBJ whole genome shotgun (WGS) entry which is preliminary data.</text>
</comment>
<evidence type="ECO:0000256" key="2">
    <source>
        <dbReference type="ARBA" id="ARBA00023235"/>
    </source>
</evidence>
<evidence type="ECO:0000313" key="6">
    <source>
        <dbReference type="EMBL" id="MBP1043734.1"/>
    </source>
</evidence>
<dbReference type="NCBIfam" id="NF002571">
    <property type="entry name" value="PRK02220.1"/>
    <property type="match status" value="1"/>
</dbReference>